<keyword evidence="3" id="KW-1185">Reference proteome</keyword>
<keyword evidence="2" id="KW-0378">Hydrolase</keyword>
<keyword evidence="1" id="KW-0460">Magnesium</keyword>
<dbReference type="InterPro" id="IPR005502">
    <property type="entry name" value="Ribosyl_crysJ1"/>
</dbReference>
<feature type="binding site" evidence="1">
    <location>
        <position position="245"/>
    </location>
    <ligand>
        <name>Mg(2+)</name>
        <dbReference type="ChEBI" id="CHEBI:18420"/>
        <label>1</label>
    </ligand>
</feature>
<dbReference type="HOGENOM" id="CLU_024566_8_2_0"/>
<dbReference type="Proteomes" id="UP000002572">
    <property type="component" value="Chromosome"/>
</dbReference>
<dbReference type="InterPro" id="IPR050792">
    <property type="entry name" value="ADP-ribosylglycohydrolase"/>
</dbReference>
<keyword evidence="1" id="KW-0479">Metal-binding</keyword>
<dbReference type="Gene3D" id="1.10.4080.10">
    <property type="entry name" value="ADP-ribosylation/Crystallin J1"/>
    <property type="match status" value="1"/>
</dbReference>
<protein>
    <submittedName>
        <fullName evidence="2">ADP-ribosyl-(Dinitrogen reductase) hydrolase</fullName>
        <ecNumber evidence="2">3.2.2.24</ecNumber>
    </submittedName>
</protein>
<evidence type="ECO:0000313" key="2">
    <source>
        <dbReference type="EMBL" id="ADU65014.1"/>
    </source>
</evidence>
<dbReference type="RefSeq" id="WP_013504903.1">
    <property type="nucleotide sequence ID" value="NC_014836.1"/>
</dbReference>
<dbReference type="InterPro" id="IPR013479">
    <property type="entry name" value="ADP-ribosyl_diN_reduct_hydro"/>
</dbReference>
<name>E6W6L4_DESIS</name>
<dbReference type="PANTHER" id="PTHR16222">
    <property type="entry name" value="ADP-RIBOSYLGLYCOHYDROLASE"/>
    <property type="match status" value="1"/>
</dbReference>
<reference evidence="2 3" key="1">
    <citation type="submission" date="2010-12" db="EMBL/GenBank/DDBJ databases">
        <title>Complete sequence of Desulfurispirillum indicum S5.</title>
        <authorList>
            <consortium name="US DOE Joint Genome Institute"/>
            <person name="Lucas S."/>
            <person name="Copeland A."/>
            <person name="Lapidus A."/>
            <person name="Cheng J.-F."/>
            <person name="Goodwin L."/>
            <person name="Pitluck S."/>
            <person name="Chertkov O."/>
            <person name="Held B."/>
            <person name="Detter J.C."/>
            <person name="Han C."/>
            <person name="Tapia R."/>
            <person name="Land M."/>
            <person name="Hauser L."/>
            <person name="Kyrpides N."/>
            <person name="Ivanova N."/>
            <person name="Mikhailova N."/>
            <person name="Haggblom M."/>
            <person name="Rauschenbach I."/>
            <person name="Bini E."/>
            <person name="Woyke T."/>
        </authorList>
    </citation>
    <scope>NUCLEOTIDE SEQUENCE [LARGE SCALE GENOMIC DNA]</scope>
    <source>
        <strain evidence="3">ATCC BAA-1389 / DSM 22839 / S5</strain>
    </source>
</reference>
<dbReference type="GO" id="GO:0046872">
    <property type="term" value="F:metal ion binding"/>
    <property type="evidence" value="ECO:0007669"/>
    <property type="project" value="UniProtKB-KW"/>
</dbReference>
<sequence>MGKMVHTRALGAYLGFAIGDAMGATTEFMTPREIESRYGTLKQIVGGGWLGVKPGQVTDDTQMSLSLGQSIIDGGGFSLPRVADGFVQWMRSKPIDIGSTVRRGIREYMLQGQLESAESEFSAGNGGLMRNFPIALYCLKDWQHFAPMTLRQCHFTHNNFIADEITLMFGEVTRCLLETGDKLAALKLVSRFIIEHPKYSYSRYKGENSGYIVHTFKCIMHHFFDSTSFEETIIRVVNQGGDADTNAAIAGILAGALYGVDSIPRRWRKKLDRAIAHEIHLQTDALLELPCVMLDDARTADRASG</sequence>
<evidence type="ECO:0000313" key="3">
    <source>
        <dbReference type="Proteomes" id="UP000002572"/>
    </source>
</evidence>
<accession>E6W6L4</accession>
<dbReference type="GO" id="GO:0047407">
    <property type="term" value="F:ADP-ribosyl-[dinitrogen reductase] hydrolase activity"/>
    <property type="evidence" value="ECO:0007669"/>
    <property type="project" value="UniProtKB-EC"/>
</dbReference>
<feature type="binding site" evidence="1">
    <location>
        <position position="59"/>
    </location>
    <ligand>
        <name>Mg(2+)</name>
        <dbReference type="ChEBI" id="CHEBI:18420"/>
        <label>1</label>
    </ligand>
</feature>
<dbReference type="NCBIfam" id="TIGR02662">
    <property type="entry name" value="dinitro_DRAG"/>
    <property type="match status" value="1"/>
</dbReference>
<dbReference type="OrthoDB" id="9798107at2"/>
<keyword evidence="2" id="KW-0326">Glycosidase</keyword>
<dbReference type="EMBL" id="CP002432">
    <property type="protein sequence ID" value="ADU65014.1"/>
    <property type="molecule type" value="Genomic_DNA"/>
</dbReference>
<feature type="binding site" evidence="1">
    <location>
        <position position="58"/>
    </location>
    <ligand>
        <name>Mg(2+)</name>
        <dbReference type="ChEBI" id="CHEBI:18420"/>
        <label>1</label>
    </ligand>
</feature>
<evidence type="ECO:0000256" key="1">
    <source>
        <dbReference type="PIRSR" id="PIRSR605502-1"/>
    </source>
</evidence>
<comment type="cofactor">
    <cofactor evidence="1">
        <name>Mg(2+)</name>
        <dbReference type="ChEBI" id="CHEBI:18420"/>
    </cofactor>
    <text evidence="1">Binds 2 magnesium ions per subunit.</text>
</comment>
<organism evidence="2 3">
    <name type="scientific">Desulfurispirillum indicum (strain ATCC BAA-1389 / DSM 22839 / S5)</name>
    <dbReference type="NCBI Taxonomy" id="653733"/>
    <lineage>
        <taxon>Bacteria</taxon>
        <taxon>Pseudomonadati</taxon>
        <taxon>Chrysiogenota</taxon>
        <taxon>Chrysiogenia</taxon>
        <taxon>Chrysiogenales</taxon>
        <taxon>Chrysiogenaceae</taxon>
        <taxon>Desulfurispirillum</taxon>
    </lineage>
</organism>
<gene>
    <name evidence="2" type="ordered locus">Selin_0258</name>
</gene>
<dbReference type="InParanoid" id="E6W6L4"/>
<dbReference type="Pfam" id="PF03747">
    <property type="entry name" value="ADP_ribosyl_GH"/>
    <property type="match status" value="1"/>
</dbReference>
<dbReference type="eggNOG" id="COG1397">
    <property type="taxonomic scope" value="Bacteria"/>
</dbReference>
<feature type="binding site" evidence="1">
    <location>
        <position position="242"/>
    </location>
    <ligand>
        <name>Mg(2+)</name>
        <dbReference type="ChEBI" id="CHEBI:18420"/>
        <label>1</label>
    </ligand>
</feature>
<dbReference type="PANTHER" id="PTHR16222:SF12">
    <property type="entry name" value="ADP-RIBOSYLGLYCOHYDROLASE-RELATED"/>
    <property type="match status" value="1"/>
</dbReference>
<dbReference type="InterPro" id="IPR036705">
    <property type="entry name" value="Ribosyl_crysJ1_sf"/>
</dbReference>
<feature type="binding site" evidence="1">
    <location>
        <position position="244"/>
    </location>
    <ligand>
        <name>Mg(2+)</name>
        <dbReference type="ChEBI" id="CHEBI:18420"/>
        <label>1</label>
    </ligand>
</feature>
<dbReference type="FunCoup" id="E6W6L4">
    <property type="interactions" value="166"/>
</dbReference>
<feature type="binding site" evidence="1">
    <location>
        <position position="60"/>
    </location>
    <ligand>
        <name>Mg(2+)</name>
        <dbReference type="ChEBI" id="CHEBI:18420"/>
        <label>1</label>
    </ligand>
</feature>
<dbReference type="AlphaFoldDB" id="E6W6L4"/>
<dbReference type="EC" id="3.2.2.24" evidence="2"/>
<dbReference type="STRING" id="653733.Selin_0258"/>
<proteinExistence type="predicted"/>
<dbReference type="KEGG" id="din:Selin_0258"/>
<dbReference type="SUPFAM" id="SSF101478">
    <property type="entry name" value="ADP-ribosylglycohydrolase"/>
    <property type="match status" value="1"/>
</dbReference>